<gene>
    <name evidence="3" type="ORF">R1sor_006877</name>
</gene>
<organism evidence="3 4">
    <name type="scientific">Riccia sorocarpa</name>
    <dbReference type="NCBI Taxonomy" id="122646"/>
    <lineage>
        <taxon>Eukaryota</taxon>
        <taxon>Viridiplantae</taxon>
        <taxon>Streptophyta</taxon>
        <taxon>Embryophyta</taxon>
        <taxon>Marchantiophyta</taxon>
        <taxon>Marchantiopsida</taxon>
        <taxon>Marchantiidae</taxon>
        <taxon>Marchantiales</taxon>
        <taxon>Ricciaceae</taxon>
        <taxon>Riccia</taxon>
    </lineage>
</organism>
<dbReference type="PROSITE" id="PS50800">
    <property type="entry name" value="SAP"/>
    <property type="match status" value="1"/>
</dbReference>
<evidence type="ECO:0000313" key="3">
    <source>
        <dbReference type="EMBL" id="KAL3693226.1"/>
    </source>
</evidence>
<feature type="region of interest" description="Disordered" evidence="1">
    <location>
        <begin position="1"/>
        <end position="38"/>
    </location>
</feature>
<dbReference type="PANTHER" id="PTHR31751">
    <property type="entry name" value="SI:CH211-108C17.2-RELATED-RELATED"/>
    <property type="match status" value="1"/>
</dbReference>
<reference evidence="3 4" key="1">
    <citation type="submission" date="2024-09" db="EMBL/GenBank/DDBJ databases">
        <title>Chromosome-scale assembly of Riccia sorocarpa.</title>
        <authorList>
            <person name="Paukszto L."/>
        </authorList>
    </citation>
    <scope>NUCLEOTIDE SEQUENCE [LARGE SCALE GENOMIC DNA]</scope>
    <source>
        <strain evidence="3">LP-2024</strain>
        <tissue evidence="3">Aerial parts of the thallus</tissue>
    </source>
</reference>
<protein>
    <recommendedName>
        <fullName evidence="2">SAP domain-containing protein</fullName>
    </recommendedName>
</protein>
<accession>A0ABD3HQL0</accession>
<dbReference type="Proteomes" id="UP001633002">
    <property type="component" value="Unassembled WGS sequence"/>
</dbReference>
<comment type="caution">
    <text evidence="3">The sequence shown here is derived from an EMBL/GenBank/DDBJ whole genome shotgun (WGS) entry which is preliminary data.</text>
</comment>
<evidence type="ECO:0000256" key="1">
    <source>
        <dbReference type="SAM" id="MobiDB-lite"/>
    </source>
</evidence>
<proteinExistence type="predicted"/>
<evidence type="ECO:0000313" key="4">
    <source>
        <dbReference type="Proteomes" id="UP001633002"/>
    </source>
</evidence>
<name>A0ABD3HQL0_9MARC</name>
<sequence>MRVPDYAVGEDRVHDSQPSTDRVSDSQPVQPVPPNPDPSIASIVDTLPRYGFISAWKLFELFQTGELLTTREGCEQFTSVQITTLMYHSTLCAGLTYTHLDALYMEAGIARVSENQFMGFQSGGNRRMGWIEVVLERWAEEKVDVHRQIRHVYFPEDQPRRHFVVYADLRYDSSRNGFNGTCAFINRDDGRVVELVNIQRTETSNNSWLIEDKAFEAGLERLQAAGILPDEIVHDDKCSVDAILRRLGIVSQKDLWHKCKNVLKKFIADVQQKKRTATSVREATSVADLQMLTKTQLEQWLREGGHRIGGNKAELVDRVAVLRDFSVEENTTNVTGGRSLYLYPELAQHGIADKLNGWIYTCCQWHAEFRGPFIDGDGLSIQEDSTSALICDIVNACNHWADDHTLCMILPGNRPCCLPIETGTERPQKYFEQGSPTHIALVNFLEKHITPAKMRFYTRARENFLSETFHSVINKYATKRIHFHKSHEARLCACAMDWNENIGRAPDRIVQRRPQNTNVRNRTVTRRILPELTTR</sequence>
<keyword evidence="4" id="KW-1185">Reference proteome</keyword>
<evidence type="ECO:0000259" key="2">
    <source>
        <dbReference type="PROSITE" id="PS50800"/>
    </source>
</evidence>
<feature type="domain" description="SAP" evidence="2">
    <location>
        <begin position="289"/>
        <end position="323"/>
    </location>
</feature>
<dbReference type="AlphaFoldDB" id="A0ABD3HQL0"/>
<dbReference type="InterPro" id="IPR003034">
    <property type="entry name" value="SAP_dom"/>
</dbReference>
<dbReference type="PANTHER" id="PTHR31751:SF7">
    <property type="entry name" value="THAP-TYPE DOMAIN-CONTAINING PROTEIN"/>
    <property type="match status" value="1"/>
</dbReference>
<dbReference type="EMBL" id="JBJQOH010000003">
    <property type="protein sequence ID" value="KAL3693226.1"/>
    <property type="molecule type" value="Genomic_DNA"/>
</dbReference>